<evidence type="ECO:0000256" key="2">
    <source>
        <dbReference type="SAM" id="Phobius"/>
    </source>
</evidence>
<feature type="compositionally biased region" description="Polar residues" evidence="1">
    <location>
        <begin position="28"/>
        <end position="54"/>
    </location>
</feature>
<dbReference type="Proteomes" id="UP000012174">
    <property type="component" value="Unassembled WGS sequence"/>
</dbReference>
<accession>M7TUU9</accession>
<evidence type="ECO:0000313" key="3">
    <source>
        <dbReference type="EMBL" id="EMR70455.1"/>
    </source>
</evidence>
<dbReference type="AlphaFoldDB" id="M7TUU9"/>
<keyword evidence="4" id="KW-1185">Reference proteome</keyword>
<evidence type="ECO:0000313" key="4">
    <source>
        <dbReference type="Proteomes" id="UP000012174"/>
    </source>
</evidence>
<dbReference type="OMA" id="FYFGCWS"/>
<feature type="transmembrane region" description="Helical" evidence="2">
    <location>
        <begin position="104"/>
        <end position="126"/>
    </location>
</feature>
<keyword evidence="2" id="KW-0812">Transmembrane</keyword>
<proteinExistence type="predicted"/>
<keyword evidence="2" id="KW-0472">Membrane</keyword>
<reference evidence="4" key="1">
    <citation type="journal article" date="2013" name="Genome Announc.">
        <title>Draft genome sequence of the grapevine dieback fungus Eutypa lata UCR-EL1.</title>
        <authorList>
            <person name="Blanco-Ulate B."/>
            <person name="Rolshausen P.E."/>
            <person name="Cantu D."/>
        </authorList>
    </citation>
    <scope>NUCLEOTIDE SEQUENCE [LARGE SCALE GENOMIC DNA]</scope>
    <source>
        <strain evidence="4">UCR-EL1</strain>
    </source>
</reference>
<dbReference type="HOGENOM" id="CLU_052402_1_1_1"/>
<name>M7TUU9_EUTLA</name>
<gene>
    <name evidence="3" type="ORF">UCREL1_2497</name>
</gene>
<dbReference type="KEGG" id="ela:UCREL1_2497"/>
<dbReference type="eggNOG" id="ENOG502SX2A">
    <property type="taxonomic scope" value="Eukaryota"/>
</dbReference>
<keyword evidence="2" id="KW-1133">Transmembrane helix</keyword>
<organism evidence="3 4">
    <name type="scientific">Eutypa lata (strain UCR-EL1)</name>
    <name type="common">Grapevine dieback disease fungus</name>
    <name type="synonym">Eutypa armeniacae</name>
    <dbReference type="NCBI Taxonomy" id="1287681"/>
    <lineage>
        <taxon>Eukaryota</taxon>
        <taxon>Fungi</taxon>
        <taxon>Dikarya</taxon>
        <taxon>Ascomycota</taxon>
        <taxon>Pezizomycotina</taxon>
        <taxon>Sordariomycetes</taxon>
        <taxon>Xylariomycetidae</taxon>
        <taxon>Xylariales</taxon>
        <taxon>Diatrypaceae</taxon>
        <taxon>Eutypa</taxon>
    </lineage>
</organism>
<dbReference type="OrthoDB" id="4140442at2759"/>
<dbReference type="STRING" id="1287681.M7TUU9"/>
<protein>
    <submittedName>
        <fullName evidence="3">Uncharacterized protein</fullName>
    </submittedName>
</protein>
<evidence type="ECO:0000256" key="1">
    <source>
        <dbReference type="SAM" id="MobiDB-lite"/>
    </source>
</evidence>
<dbReference type="EMBL" id="KB705856">
    <property type="protein sequence ID" value="EMR70455.1"/>
    <property type="molecule type" value="Genomic_DNA"/>
</dbReference>
<feature type="region of interest" description="Disordered" evidence="1">
    <location>
        <begin position="28"/>
        <end position="69"/>
    </location>
</feature>
<sequence>MTTPVPRCRGFTNPIIFLVRNSLQTSVQQSGRRTTTRLQWSRRSLSTGRSQGAQPKSKVVPRTSSPTPTAALSRHLEAAQIGYAQSLARKSTPTILYEAPPQRVFLVSSYVAGLFGMLSAGINVYFNVYNTPEGTSIWITYVFGAVGAMMAALGTRFAMLPSGMIRSIAVLPSATAPAATPTAQAAKTSISTAAKAKAKAATATSASTAPVLLEIKARRTTPFPFLPLKRMQISPSEVVMKARLFNPRPLPLPSERAASRVDEERRRRAAQQYERDHLMTAPFRHGAWAAGTVMASLRRGLTGEGFAPIEVAGAKYKLDITRGYALDEGRALDRVVKIEEDSKVAAAAAAAAAAAQHLLR</sequence>
<feature type="transmembrane region" description="Helical" evidence="2">
    <location>
        <begin position="138"/>
        <end position="159"/>
    </location>
</feature>